<dbReference type="SUPFAM" id="SSF52058">
    <property type="entry name" value="L domain-like"/>
    <property type="match status" value="1"/>
</dbReference>
<keyword evidence="7" id="KW-1133">Transmembrane helix</keyword>
<dbReference type="InterPro" id="IPR032675">
    <property type="entry name" value="LRR_dom_sf"/>
</dbReference>
<keyword evidence="10" id="KW-0325">Glycoprotein</keyword>
<keyword evidence="8" id="KW-0472">Membrane</keyword>
<keyword evidence="9" id="KW-0675">Receptor</keyword>
<evidence type="ECO:0000256" key="9">
    <source>
        <dbReference type="ARBA" id="ARBA00023170"/>
    </source>
</evidence>
<protein>
    <submittedName>
        <fullName evidence="11">Uncharacterized protein</fullName>
    </submittedName>
</protein>
<dbReference type="PANTHER" id="PTHR27004">
    <property type="entry name" value="RECEPTOR-LIKE PROTEIN 12 ISOFORM X1"/>
    <property type="match status" value="1"/>
</dbReference>
<gene>
    <name evidence="11" type="ORF">ACH5RR_009520</name>
</gene>
<name>A0ABD3AGE4_9GENT</name>
<keyword evidence="6" id="KW-0677">Repeat</keyword>
<comment type="subcellular location">
    <subcellularLocation>
        <location evidence="1">Cell membrane</location>
        <topology evidence="1">Single-pass type I membrane protein</topology>
    </subcellularLocation>
</comment>
<keyword evidence="12" id="KW-1185">Reference proteome</keyword>
<evidence type="ECO:0000313" key="12">
    <source>
        <dbReference type="Proteomes" id="UP001630127"/>
    </source>
</evidence>
<evidence type="ECO:0000313" key="11">
    <source>
        <dbReference type="EMBL" id="KAL3530198.1"/>
    </source>
</evidence>
<reference evidence="11 12" key="1">
    <citation type="submission" date="2024-11" db="EMBL/GenBank/DDBJ databases">
        <title>A near-complete genome assembly of Cinchona calisaya.</title>
        <authorList>
            <person name="Lian D.C."/>
            <person name="Zhao X.W."/>
            <person name="Wei L."/>
        </authorList>
    </citation>
    <scope>NUCLEOTIDE SEQUENCE [LARGE SCALE GENOMIC DNA]</scope>
    <source>
        <tissue evidence="11">Nenye</tissue>
    </source>
</reference>
<evidence type="ECO:0000256" key="7">
    <source>
        <dbReference type="ARBA" id="ARBA00022989"/>
    </source>
</evidence>
<comment type="similarity">
    <text evidence="2">Belongs to the RLP family.</text>
</comment>
<keyword evidence="4" id="KW-0433">Leucine-rich repeat</keyword>
<keyword evidence="5" id="KW-0812">Transmembrane</keyword>
<dbReference type="AlphaFoldDB" id="A0ABD3AGE4"/>
<evidence type="ECO:0000256" key="6">
    <source>
        <dbReference type="ARBA" id="ARBA00022737"/>
    </source>
</evidence>
<dbReference type="PANTHER" id="PTHR27004:SF428">
    <property type="entry name" value="OS01G0160600 PROTEIN"/>
    <property type="match status" value="1"/>
</dbReference>
<dbReference type="EMBL" id="JBJUIK010000004">
    <property type="protein sequence ID" value="KAL3530198.1"/>
    <property type="molecule type" value="Genomic_DNA"/>
</dbReference>
<evidence type="ECO:0000256" key="3">
    <source>
        <dbReference type="ARBA" id="ARBA00022475"/>
    </source>
</evidence>
<organism evidence="11 12">
    <name type="scientific">Cinchona calisaya</name>
    <dbReference type="NCBI Taxonomy" id="153742"/>
    <lineage>
        <taxon>Eukaryota</taxon>
        <taxon>Viridiplantae</taxon>
        <taxon>Streptophyta</taxon>
        <taxon>Embryophyta</taxon>
        <taxon>Tracheophyta</taxon>
        <taxon>Spermatophyta</taxon>
        <taxon>Magnoliopsida</taxon>
        <taxon>eudicotyledons</taxon>
        <taxon>Gunneridae</taxon>
        <taxon>Pentapetalae</taxon>
        <taxon>asterids</taxon>
        <taxon>lamiids</taxon>
        <taxon>Gentianales</taxon>
        <taxon>Rubiaceae</taxon>
        <taxon>Cinchonoideae</taxon>
        <taxon>Cinchoneae</taxon>
        <taxon>Cinchona</taxon>
    </lineage>
</organism>
<evidence type="ECO:0000256" key="8">
    <source>
        <dbReference type="ARBA" id="ARBA00023136"/>
    </source>
</evidence>
<keyword evidence="3" id="KW-1003">Cell membrane</keyword>
<sequence>MCFQYLLLHHHSPSLGTIPKCFVNSSDELVELDLRRNELQGTTPTTSPKGSQMRYLGLNCNKLEGPLPQSLLNCQELEVLDLGNNNLIGRIPEGNQFHTFGNDSSSGNLALCGFPLTKICGDTEASQPPSTLLTFGQGENDSDDVFSGFSWKPVVMGYAWGMELGLAIGCPMFLIE</sequence>
<evidence type="ECO:0000256" key="4">
    <source>
        <dbReference type="ARBA" id="ARBA00022614"/>
    </source>
</evidence>
<evidence type="ECO:0000256" key="1">
    <source>
        <dbReference type="ARBA" id="ARBA00004251"/>
    </source>
</evidence>
<evidence type="ECO:0000256" key="2">
    <source>
        <dbReference type="ARBA" id="ARBA00009592"/>
    </source>
</evidence>
<comment type="caution">
    <text evidence="11">The sequence shown here is derived from an EMBL/GenBank/DDBJ whole genome shotgun (WGS) entry which is preliminary data.</text>
</comment>
<dbReference type="InterPro" id="IPR001611">
    <property type="entry name" value="Leu-rich_rpt"/>
</dbReference>
<proteinExistence type="inferred from homology"/>
<evidence type="ECO:0000256" key="5">
    <source>
        <dbReference type="ARBA" id="ARBA00022692"/>
    </source>
</evidence>
<dbReference type="Pfam" id="PF13855">
    <property type="entry name" value="LRR_8"/>
    <property type="match status" value="1"/>
</dbReference>
<evidence type="ECO:0000256" key="10">
    <source>
        <dbReference type="ARBA" id="ARBA00023180"/>
    </source>
</evidence>
<dbReference type="Gene3D" id="3.80.10.10">
    <property type="entry name" value="Ribonuclease Inhibitor"/>
    <property type="match status" value="1"/>
</dbReference>
<dbReference type="GO" id="GO:0005886">
    <property type="term" value="C:plasma membrane"/>
    <property type="evidence" value="ECO:0007669"/>
    <property type="project" value="UniProtKB-SubCell"/>
</dbReference>
<accession>A0ABD3AGE4</accession>
<dbReference type="Proteomes" id="UP001630127">
    <property type="component" value="Unassembled WGS sequence"/>
</dbReference>